<dbReference type="InterPro" id="IPR000719">
    <property type="entry name" value="Prot_kinase_dom"/>
</dbReference>
<dbReference type="Pfam" id="PF00335">
    <property type="entry name" value="Tetraspanin"/>
    <property type="match status" value="1"/>
</dbReference>
<keyword evidence="9" id="KW-0418">Kinase</keyword>
<keyword evidence="5" id="KW-0597">Phosphoprotein</keyword>
<dbReference type="PROSITE" id="PS51285">
    <property type="entry name" value="AGC_KINASE_CTER"/>
    <property type="match status" value="1"/>
</dbReference>
<comment type="subcellular location">
    <subcellularLocation>
        <location evidence="1">Membrane</location>
        <topology evidence="1">Multi-pass membrane protein</topology>
    </subcellularLocation>
</comment>
<evidence type="ECO:0000256" key="16">
    <source>
        <dbReference type="SAM" id="Phobius"/>
    </source>
</evidence>
<dbReference type="Proteomes" id="UP000095280">
    <property type="component" value="Unplaced"/>
</dbReference>
<name>A0A1I8ISM9_9PLAT</name>
<evidence type="ECO:0000256" key="9">
    <source>
        <dbReference type="ARBA" id="ARBA00022777"/>
    </source>
</evidence>
<evidence type="ECO:0000256" key="4">
    <source>
        <dbReference type="ARBA" id="ARBA00022527"/>
    </source>
</evidence>
<evidence type="ECO:0000256" key="6">
    <source>
        <dbReference type="ARBA" id="ARBA00022679"/>
    </source>
</evidence>
<evidence type="ECO:0000259" key="18">
    <source>
        <dbReference type="PROSITE" id="PS51285"/>
    </source>
</evidence>
<dbReference type="SMART" id="SM00133">
    <property type="entry name" value="S_TK_X"/>
    <property type="match status" value="1"/>
</dbReference>
<dbReference type="InterPro" id="IPR017892">
    <property type="entry name" value="Pkinase_C"/>
</dbReference>
<evidence type="ECO:0000313" key="20">
    <source>
        <dbReference type="WBParaSite" id="maker-uti_cns_0015796-snap-gene-0.3-mRNA-1"/>
    </source>
</evidence>
<feature type="transmembrane region" description="Helical" evidence="16">
    <location>
        <begin position="233"/>
        <end position="258"/>
    </location>
</feature>
<comment type="catalytic activity">
    <reaction evidence="13">
        <text>L-threonyl-[protein] + ATP = O-phospho-L-threonyl-[protein] + ADP + H(+)</text>
        <dbReference type="Rhea" id="RHEA:46608"/>
        <dbReference type="Rhea" id="RHEA-COMP:11060"/>
        <dbReference type="Rhea" id="RHEA-COMP:11605"/>
        <dbReference type="ChEBI" id="CHEBI:15378"/>
        <dbReference type="ChEBI" id="CHEBI:30013"/>
        <dbReference type="ChEBI" id="CHEBI:30616"/>
        <dbReference type="ChEBI" id="CHEBI:61977"/>
        <dbReference type="ChEBI" id="CHEBI:456216"/>
        <dbReference type="EC" id="2.7.11.1"/>
    </reaction>
</comment>
<feature type="domain" description="Protein kinase" evidence="17">
    <location>
        <begin position="1"/>
        <end position="143"/>
    </location>
</feature>
<dbReference type="WBParaSite" id="maker-uti_cns_0015796-snap-gene-0.3-mRNA-1">
    <property type="protein sequence ID" value="maker-uti_cns_0015796-snap-gene-0.3-mRNA-1"/>
    <property type="gene ID" value="maker-uti_cns_0015796-snap-gene-0.3"/>
</dbReference>
<evidence type="ECO:0000256" key="2">
    <source>
        <dbReference type="ARBA" id="ARBA00009903"/>
    </source>
</evidence>
<dbReference type="AlphaFoldDB" id="A0A1I8ISM9"/>
<feature type="domain" description="AGC-kinase C-terminal" evidence="18">
    <location>
        <begin position="116"/>
        <end position="185"/>
    </location>
</feature>
<keyword evidence="19" id="KW-1185">Reference proteome</keyword>
<dbReference type="InterPro" id="IPR050839">
    <property type="entry name" value="Rho-assoc_Ser/Thr_Kinase"/>
</dbReference>
<evidence type="ECO:0000256" key="3">
    <source>
        <dbReference type="ARBA" id="ARBA00012513"/>
    </source>
</evidence>
<comment type="catalytic activity">
    <reaction evidence="14">
        <text>L-seryl-[protein] + ATP = O-phospho-L-seryl-[protein] + ADP + H(+)</text>
        <dbReference type="Rhea" id="RHEA:17989"/>
        <dbReference type="Rhea" id="RHEA-COMP:9863"/>
        <dbReference type="Rhea" id="RHEA-COMP:11604"/>
        <dbReference type="ChEBI" id="CHEBI:15378"/>
        <dbReference type="ChEBI" id="CHEBI:29999"/>
        <dbReference type="ChEBI" id="CHEBI:30616"/>
        <dbReference type="ChEBI" id="CHEBI:83421"/>
        <dbReference type="ChEBI" id="CHEBI:456216"/>
        <dbReference type="EC" id="2.7.11.1"/>
    </reaction>
</comment>
<proteinExistence type="inferred from homology"/>
<dbReference type="PRINTS" id="PR00259">
    <property type="entry name" value="TMFOUR"/>
</dbReference>
<keyword evidence="7 16" id="KW-0812">Transmembrane</keyword>
<evidence type="ECO:0000256" key="15">
    <source>
        <dbReference type="SAM" id="MobiDB-lite"/>
    </source>
</evidence>
<reference evidence="20" key="1">
    <citation type="submission" date="2016-11" db="UniProtKB">
        <authorList>
            <consortium name="WormBaseParasite"/>
        </authorList>
    </citation>
    <scope>IDENTIFICATION</scope>
</reference>
<dbReference type="InterPro" id="IPR011009">
    <property type="entry name" value="Kinase-like_dom_sf"/>
</dbReference>
<keyword evidence="10" id="KW-0067">ATP-binding</keyword>
<accession>A0A1I8ISM9</accession>
<dbReference type="InterPro" id="IPR008952">
    <property type="entry name" value="Tetraspanin_EC2_sf"/>
</dbReference>
<feature type="transmembrane region" description="Helical" evidence="16">
    <location>
        <begin position="265"/>
        <end position="284"/>
    </location>
</feature>
<dbReference type="Pfam" id="PF00069">
    <property type="entry name" value="Pkinase"/>
    <property type="match status" value="1"/>
</dbReference>
<dbReference type="GO" id="GO:0005737">
    <property type="term" value="C:cytoplasm"/>
    <property type="evidence" value="ECO:0007669"/>
    <property type="project" value="UniProtKB-ARBA"/>
</dbReference>
<dbReference type="PANTHER" id="PTHR22988:SF76">
    <property type="entry name" value="CHROMOSOME UNDETERMINED SCAFFOLD_135, WHOLE GENOME SHOTGUN SEQUENCE"/>
    <property type="match status" value="1"/>
</dbReference>
<evidence type="ECO:0000259" key="17">
    <source>
        <dbReference type="PROSITE" id="PS50011"/>
    </source>
</evidence>
<feature type="region of interest" description="Disordered" evidence="15">
    <location>
        <begin position="590"/>
        <end position="619"/>
    </location>
</feature>
<evidence type="ECO:0000256" key="8">
    <source>
        <dbReference type="ARBA" id="ARBA00022741"/>
    </source>
</evidence>
<protein>
    <recommendedName>
        <fullName evidence="3">non-specific serine/threonine protein kinase</fullName>
        <ecNumber evidence="3">2.7.11.1</ecNumber>
    </recommendedName>
</protein>
<keyword evidence="8" id="KW-0547">Nucleotide-binding</keyword>
<evidence type="ECO:0000256" key="1">
    <source>
        <dbReference type="ARBA" id="ARBA00004141"/>
    </source>
</evidence>
<evidence type="ECO:0000256" key="5">
    <source>
        <dbReference type="ARBA" id="ARBA00022553"/>
    </source>
</evidence>
<dbReference type="GO" id="GO:0016020">
    <property type="term" value="C:membrane"/>
    <property type="evidence" value="ECO:0007669"/>
    <property type="project" value="UniProtKB-SubCell"/>
</dbReference>
<feature type="transmembrane region" description="Helical" evidence="16">
    <location>
        <begin position="290"/>
        <end position="315"/>
    </location>
</feature>
<dbReference type="InterPro" id="IPR018499">
    <property type="entry name" value="Tetraspanin/Peripherin"/>
</dbReference>
<dbReference type="Gene3D" id="1.10.1450.10">
    <property type="entry name" value="Tetraspanin"/>
    <property type="match status" value="1"/>
</dbReference>
<dbReference type="Gene3D" id="1.10.510.10">
    <property type="entry name" value="Transferase(Phosphotransferase) domain 1"/>
    <property type="match status" value="1"/>
</dbReference>
<dbReference type="InterPro" id="IPR000961">
    <property type="entry name" value="AGC-kinase_C"/>
</dbReference>
<evidence type="ECO:0000256" key="10">
    <source>
        <dbReference type="ARBA" id="ARBA00022840"/>
    </source>
</evidence>
<evidence type="ECO:0000313" key="19">
    <source>
        <dbReference type="Proteomes" id="UP000095280"/>
    </source>
</evidence>
<dbReference type="EC" id="2.7.11.1" evidence="3"/>
<feature type="transmembrane region" description="Helical" evidence="16">
    <location>
        <begin position="414"/>
        <end position="439"/>
    </location>
</feature>
<evidence type="ECO:0000256" key="13">
    <source>
        <dbReference type="ARBA" id="ARBA00047899"/>
    </source>
</evidence>
<comment type="similarity">
    <text evidence="2">Belongs to the protein kinase superfamily. AGC Ser/Thr protein kinase family.</text>
</comment>
<keyword evidence="11 16" id="KW-1133">Transmembrane helix</keyword>
<evidence type="ECO:0000256" key="11">
    <source>
        <dbReference type="ARBA" id="ARBA00022989"/>
    </source>
</evidence>
<dbReference type="SUPFAM" id="SSF56112">
    <property type="entry name" value="Protein kinase-like (PK-like)"/>
    <property type="match status" value="1"/>
</dbReference>
<evidence type="ECO:0000256" key="12">
    <source>
        <dbReference type="ARBA" id="ARBA00023136"/>
    </source>
</evidence>
<dbReference type="PANTHER" id="PTHR22988">
    <property type="entry name" value="MYOTONIC DYSTROPHY S/T KINASE-RELATED"/>
    <property type="match status" value="1"/>
</dbReference>
<evidence type="ECO:0000256" key="14">
    <source>
        <dbReference type="ARBA" id="ARBA00048679"/>
    </source>
</evidence>
<dbReference type="GO" id="GO:0005524">
    <property type="term" value="F:ATP binding"/>
    <property type="evidence" value="ECO:0007669"/>
    <property type="project" value="UniProtKB-KW"/>
</dbReference>
<dbReference type="Pfam" id="PF00433">
    <property type="entry name" value="Pkinase_C"/>
    <property type="match status" value="1"/>
</dbReference>
<organism evidence="19 20">
    <name type="scientific">Macrostomum lignano</name>
    <dbReference type="NCBI Taxonomy" id="282301"/>
    <lineage>
        <taxon>Eukaryota</taxon>
        <taxon>Metazoa</taxon>
        <taxon>Spiralia</taxon>
        <taxon>Lophotrochozoa</taxon>
        <taxon>Platyhelminthes</taxon>
        <taxon>Rhabditophora</taxon>
        <taxon>Macrostomorpha</taxon>
        <taxon>Macrostomida</taxon>
        <taxon>Macrostomidae</taxon>
        <taxon>Macrostomum</taxon>
    </lineage>
</organism>
<dbReference type="SMART" id="SM00220">
    <property type="entry name" value="S_TKc"/>
    <property type="match status" value="1"/>
</dbReference>
<dbReference type="FunFam" id="1.10.510.10:FF:000057">
    <property type="entry name" value="Non-specific serine/threonine protein kinase"/>
    <property type="match status" value="1"/>
</dbReference>
<keyword evidence="12 16" id="KW-0472">Membrane</keyword>
<dbReference type="GO" id="GO:0004674">
    <property type="term" value="F:protein serine/threonine kinase activity"/>
    <property type="evidence" value="ECO:0007669"/>
    <property type="project" value="UniProtKB-KW"/>
</dbReference>
<evidence type="ECO:0000256" key="7">
    <source>
        <dbReference type="ARBA" id="ARBA00022692"/>
    </source>
</evidence>
<keyword evidence="6" id="KW-0808">Transferase</keyword>
<sequence>MDSRRKAESWKSKRRQLAYSTVGTPDYIAPEVFLQKGYSSNVDFWSLGVIMYEMLIGFPPFCSNGPQETYRKVMAWRETLVFPPETPISKNARDLVTRLWLRSRPAIIGRGLPFFAGVDWENIRERPAAIQINVRSIDDTSNFDEFPDADLTWPSNRDKDKERYKKDLAFINYTYKAFDGGMCDTKSRPGLSIPPAMESCVAAGEVSSLIMAKYQGIRNEKQRYCCSKECIKAVLIFFNLLVALCGLAVCILGVWLLFVPTQLHLPCGGLIFAFAVLGFVGIFLNRIRLLSVYTGFLVALLIVECAVCAIGFVFAGSLQTRLQESVKESLLNRYRIDPDVTRAVDRLHSELKCCGSVSWRDWRESAYYWNNSRATTTEYTPTSCCRSDAPGCSKESHPSNIFHQGCAVRMAQQLYLNLLAVALCALGMAIVLLLSIVLACSLIHTLRELRLATKNAGDGPMKLPRLSRVFLSFLACESLANRLDENGLLLTHDGRLSLCESASSSASSISLRRVEIMDKYNRLLSRSYLRGASEGCRGLALLSNFGRRAEAAVDGRHRQSSLAQLHPALAAARSWRRQDLVQFKACPRRSSGSAYSSVSSSQLSPQGLSSMSNLPWSSPRKSVTLKLSLTSIRLGLFKCRRRDVLPGFDLLRVVNRMMEDVQVIGPEQDSVVMAQLSLLVHLLAVDEHFGEIDRRYRDRAVDILQNSVSGLDAVVKGEELEVAVSAHSLHGSGINELHDHAGQSCVLVKIPQMRHVLLSLALRFSLLNLFLRFCLRLGQLLSPGSLHRFHLLLILLHQLAHSLLGLSLVLAGVTAAVGDVPAATSSCLEHRHHQVHQIHNRSFGHVLTTGALALLHEADGHNGMRPAAGGVHVGGRHSAVVRAVRNFGFNLSIAAHGLQTRPFLVYCPEQFFARDGHNALVSAVANH</sequence>
<keyword evidence="4" id="KW-0723">Serine/threonine-protein kinase</keyword>
<dbReference type="PROSITE" id="PS50011">
    <property type="entry name" value="PROTEIN_KINASE_DOM"/>
    <property type="match status" value="1"/>
</dbReference>
<feature type="compositionally biased region" description="Low complexity" evidence="15">
    <location>
        <begin position="590"/>
        <end position="612"/>
    </location>
</feature>
<dbReference type="SUPFAM" id="SSF48652">
    <property type="entry name" value="Tetraspanin"/>
    <property type="match status" value="1"/>
</dbReference>